<dbReference type="SUPFAM" id="SSF47413">
    <property type="entry name" value="lambda repressor-like DNA-binding domains"/>
    <property type="match status" value="1"/>
</dbReference>
<evidence type="ECO:0000256" key="1">
    <source>
        <dbReference type="SAM" id="Coils"/>
    </source>
</evidence>
<dbReference type="InterPro" id="IPR010982">
    <property type="entry name" value="Lambda_DNA-bd_dom_sf"/>
</dbReference>
<protein>
    <submittedName>
        <fullName evidence="3">Helix-turn-helix domain-containing protein</fullName>
    </submittedName>
</protein>
<name>A0A756LAA6_SALER</name>
<dbReference type="SMART" id="SM00530">
    <property type="entry name" value="HTH_XRE"/>
    <property type="match status" value="1"/>
</dbReference>
<dbReference type="PROSITE" id="PS50943">
    <property type="entry name" value="HTH_CROC1"/>
    <property type="match status" value="1"/>
</dbReference>
<feature type="domain" description="HTH cro/C1-type" evidence="2">
    <location>
        <begin position="13"/>
        <end position="67"/>
    </location>
</feature>
<dbReference type="InterPro" id="IPR001387">
    <property type="entry name" value="Cro/C1-type_HTH"/>
</dbReference>
<dbReference type="EMBL" id="DAAWYJ010000050">
    <property type="protein sequence ID" value="HAG0017930.1"/>
    <property type="molecule type" value="Genomic_DNA"/>
</dbReference>
<organism evidence="3">
    <name type="scientific">Salmonella enterica</name>
    <name type="common">Salmonella choleraesuis</name>
    <dbReference type="NCBI Taxonomy" id="28901"/>
    <lineage>
        <taxon>Bacteria</taxon>
        <taxon>Pseudomonadati</taxon>
        <taxon>Pseudomonadota</taxon>
        <taxon>Gammaproteobacteria</taxon>
        <taxon>Enterobacterales</taxon>
        <taxon>Enterobacteriaceae</taxon>
        <taxon>Salmonella</taxon>
    </lineage>
</organism>
<evidence type="ECO:0000259" key="2">
    <source>
        <dbReference type="PROSITE" id="PS50943"/>
    </source>
</evidence>
<gene>
    <name evidence="3" type="ORF">G8O67_005341</name>
</gene>
<sequence length="131" mass="15442">MKMKTIDITTYRINRLLKERGWSQADLAQKLNLTQPTIQKWVKAKSSPSMENIDKLVELTGHPSHWFMLPPDEDQIAVPSTMTRKQEILLELVDELPEVEFDDLLKTLEEKKQKYDALYEELTEKRKRRAS</sequence>
<comment type="caution">
    <text evidence="3">The sequence shown here is derived from an EMBL/GenBank/DDBJ whole genome shotgun (WGS) entry which is preliminary data.</text>
</comment>
<accession>A0A756LAA6</accession>
<proteinExistence type="predicted"/>
<feature type="coiled-coil region" evidence="1">
    <location>
        <begin position="101"/>
        <end position="128"/>
    </location>
</feature>
<dbReference type="GO" id="GO:0003677">
    <property type="term" value="F:DNA binding"/>
    <property type="evidence" value="ECO:0007669"/>
    <property type="project" value="InterPro"/>
</dbReference>
<dbReference type="Pfam" id="PF01381">
    <property type="entry name" value="HTH_3"/>
    <property type="match status" value="1"/>
</dbReference>
<reference evidence="3" key="1">
    <citation type="journal article" date="2018" name="Genome Biol.">
        <title>SKESA: strategic k-mer extension for scrupulous assemblies.</title>
        <authorList>
            <person name="Souvorov A."/>
            <person name="Agarwala R."/>
            <person name="Lipman D.J."/>
        </authorList>
    </citation>
    <scope>NUCLEOTIDE SEQUENCE</scope>
    <source>
        <strain evidence="3">MA.CK_00/00002125</strain>
    </source>
</reference>
<evidence type="ECO:0000313" key="3">
    <source>
        <dbReference type="EMBL" id="HAG0017930.1"/>
    </source>
</evidence>
<dbReference type="CDD" id="cd00093">
    <property type="entry name" value="HTH_XRE"/>
    <property type="match status" value="1"/>
</dbReference>
<keyword evidence="1" id="KW-0175">Coiled coil</keyword>
<dbReference type="Gene3D" id="1.10.260.40">
    <property type="entry name" value="lambda repressor-like DNA-binding domains"/>
    <property type="match status" value="1"/>
</dbReference>
<reference evidence="3" key="2">
    <citation type="submission" date="2020-02" db="EMBL/GenBank/DDBJ databases">
        <authorList>
            <consortium name="NCBI Pathogen Detection Project"/>
        </authorList>
    </citation>
    <scope>NUCLEOTIDE SEQUENCE</scope>
    <source>
        <strain evidence="3">MA.CK_00/00002125</strain>
    </source>
</reference>
<dbReference type="AlphaFoldDB" id="A0A756LAA6"/>